<keyword evidence="3" id="KW-0547">Nucleotide-binding</keyword>
<evidence type="ECO:0000259" key="1">
    <source>
        <dbReference type="Pfam" id="PF13538"/>
    </source>
</evidence>
<comment type="caution">
    <text evidence="3">The sequence shown here is derived from an EMBL/GenBank/DDBJ whole genome shotgun (WGS) entry which is preliminary data.</text>
</comment>
<proteinExistence type="predicted"/>
<sequence length="183" mass="20951">MLCPSRKGETGTVNINRILQERLNPHRAAKKEITTQGRILREGDKVMQIKNNYDIRWHTDDKTGEGVFNGDIGTLLAIDFKDGVMTILFDDRKAVYPLESAMELEHAYAVTVHKSQGNEFNCVIMPVFNVIEQLSYRNLLYTAVTRAKSLMIIAGRGSDVKRMIDNNKKTRRFSALRYLLEDE</sequence>
<dbReference type="GO" id="GO:0003678">
    <property type="term" value="F:DNA helicase activity"/>
    <property type="evidence" value="ECO:0007669"/>
    <property type="project" value="UniProtKB-EC"/>
</dbReference>
<dbReference type="CDD" id="cd18809">
    <property type="entry name" value="SF1_C_RecD"/>
    <property type="match status" value="1"/>
</dbReference>
<keyword evidence="3" id="KW-0378">Hydrolase</keyword>
<dbReference type="SUPFAM" id="SSF52540">
    <property type="entry name" value="P-loop containing nucleoside triphosphate hydrolases"/>
    <property type="match status" value="1"/>
</dbReference>
<protein>
    <submittedName>
        <fullName evidence="3">ATP-dependent RecD-like DNA helicase</fullName>
        <ecNumber evidence="3">3.6.4.12</ecNumber>
    </submittedName>
</protein>
<dbReference type="GO" id="GO:0016787">
    <property type="term" value="F:hydrolase activity"/>
    <property type="evidence" value="ECO:0007669"/>
    <property type="project" value="UniProtKB-KW"/>
</dbReference>
<dbReference type="Pfam" id="PF13538">
    <property type="entry name" value="UvrD_C_2"/>
    <property type="match status" value="1"/>
</dbReference>
<dbReference type="EC" id="3.6.4.12" evidence="3"/>
<keyword evidence="3" id="KW-0067">ATP-binding</keyword>
<dbReference type="InterPro" id="IPR027417">
    <property type="entry name" value="P-loop_NTPase"/>
</dbReference>
<dbReference type="InterPro" id="IPR041451">
    <property type="entry name" value="RecD2_SH13"/>
</dbReference>
<dbReference type="Gene3D" id="3.40.50.300">
    <property type="entry name" value="P-loop containing nucleotide triphosphate hydrolases"/>
    <property type="match status" value="1"/>
</dbReference>
<gene>
    <name evidence="3" type="primary">recD2_61</name>
    <name evidence="3" type="ORF">SDC9_191198</name>
</gene>
<dbReference type="AlphaFoldDB" id="A0A645HXA3"/>
<dbReference type="Pfam" id="PF18335">
    <property type="entry name" value="SH3_13"/>
    <property type="match status" value="1"/>
</dbReference>
<keyword evidence="3" id="KW-0347">Helicase</keyword>
<organism evidence="3">
    <name type="scientific">bioreactor metagenome</name>
    <dbReference type="NCBI Taxonomy" id="1076179"/>
    <lineage>
        <taxon>unclassified sequences</taxon>
        <taxon>metagenomes</taxon>
        <taxon>ecological metagenomes</taxon>
    </lineage>
</organism>
<dbReference type="EMBL" id="VSSQ01102153">
    <property type="protein sequence ID" value="MPN43638.1"/>
    <property type="molecule type" value="Genomic_DNA"/>
</dbReference>
<evidence type="ECO:0000313" key="3">
    <source>
        <dbReference type="EMBL" id="MPN43638.1"/>
    </source>
</evidence>
<name>A0A645HXA3_9ZZZZ</name>
<dbReference type="InterPro" id="IPR027785">
    <property type="entry name" value="UvrD-like_helicase_C"/>
</dbReference>
<reference evidence="3" key="1">
    <citation type="submission" date="2019-08" db="EMBL/GenBank/DDBJ databases">
        <authorList>
            <person name="Kucharzyk K."/>
            <person name="Murdoch R.W."/>
            <person name="Higgins S."/>
            <person name="Loffler F."/>
        </authorList>
    </citation>
    <scope>NUCLEOTIDE SEQUENCE</scope>
</reference>
<feature type="domain" description="ATP-dependent RecD2 DNA helicase SH3" evidence="2">
    <location>
        <begin position="15"/>
        <end position="89"/>
    </location>
</feature>
<evidence type="ECO:0000259" key="2">
    <source>
        <dbReference type="Pfam" id="PF18335"/>
    </source>
</evidence>
<accession>A0A645HXA3</accession>
<feature type="domain" description="UvrD-like helicase C-terminal" evidence="1">
    <location>
        <begin position="106"/>
        <end position="152"/>
    </location>
</feature>